<protein>
    <submittedName>
        <fullName evidence="1">Uncharacterized protein</fullName>
    </submittedName>
</protein>
<organism evidence="1 2">
    <name type="scientific">Trichoderma ghanense</name>
    <dbReference type="NCBI Taxonomy" id="65468"/>
    <lineage>
        <taxon>Eukaryota</taxon>
        <taxon>Fungi</taxon>
        <taxon>Dikarya</taxon>
        <taxon>Ascomycota</taxon>
        <taxon>Pezizomycotina</taxon>
        <taxon>Sordariomycetes</taxon>
        <taxon>Hypocreomycetidae</taxon>
        <taxon>Hypocreales</taxon>
        <taxon>Hypocreaceae</taxon>
        <taxon>Trichoderma</taxon>
    </lineage>
</organism>
<sequence length="82" mass="8935">MCELVHCPGCGELISESLPISECLTCLSSYPRERLPERSASAPPSAGQTEITLYIFIIRNNELVSVSDYAVQSSGRSGRDRS</sequence>
<accession>A0ABY2H5W2</accession>
<reference evidence="1 2" key="1">
    <citation type="submission" date="2018-01" db="EMBL/GenBank/DDBJ databases">
        <title>Genome characterization of the sugarcane-associated fungus Trichoderma ghanense CCMA-1212 and their application in lignocelulose bioconversion.</title>
        <authorList>
            <person name="Steindorff A.S."/>
            <person name="Mendes T.D."/>
            <person name="Vilela E.S.D."/>
            <person name="Rodrigues D.S."/>
            <person name="Formighieri E.F."/>
            <person name="Melo I.S."/>
            <person name="Favaro L.C.L."/>
        </authorList>
    </citation>
    <scope>NUCLEOTIDE SEQUENCE [LARGE SCALE GENOMIC DNA]</scope>
    <source>
        <strain evidence="1 2">CCMA-1212</strain>
    </source>
</reference>
<dbReference type="RefSeq" id="XP_073559347.1">
    <property type="nucleotide sequence ID" value="XM_073702083.1"/>
</dbReference>
<name>A0ABY2H5W2_9HYPO</name>
<keyword evidence="2" id="KW-1185">Reference proteome</keyword>
<dbReference type="EMBL" id="PPTA01000005">
    <property type="protein sequence ID" value="TFB03146.1"/>
    <property type="molecule type" value="Genomic_DNA"/>
</dbReference>
<evidence type="ECO:0000313" key="2">
    <source>
        <dbReference type="Proteomes" id="UP001642720"/>
    </source>
</evidence>
<gene>
    <name evidence="1" type="ORF">CCMA1212_004794</name>
</gene>
<proteinExistence type="predicted"/>
<dbReference type="Proteomes" id="UP001642720">
    <property type="component" value="Unassembled WGS sequence"/>
</dbReference>
<dbReference type="GeneID" id="300576533"/>
<evidence type="ECO:0000313" key="1">
    <source>
        <dbReference type="EMBL" id="TFB03146.1"/>
    </source>
</evidence>
<comment type="caution">
    <text evidence="1">The sequence shown here is derived from an EMBL/GenBank/DDBJ whole genome shotgun (WGS) entry which is preliminary data.</text>
</comment>